<dbReference type="Gene3D" id="3.40.470.10">
    <property type="entry name" value="Uracil-DNA glycosylase-like domain"/>
    <property type="match status" value="1"/>
</dbReference>
<name>A0ABQ6D895_9HYPH</name>
<evidence type="ECO:0000256" key="6">
    <source>
        <dbReference type="ARBA" id="ARBA00022723"/>
    </source>
</evidence>
<keyword evidence="11" id="KW-0234">DNA repair</keyword>
<comment type="caution">
    <text evidence="14">The sequence shown here is derived from an EMBL/GenBank/DDBJ whole genome shotgun (WGS) entry which is preliminary data.</text>
</comment>
<evidence type="ECO:0000256" key="10">
    <source>
        <dbReference type="ARBA" id="ARBA00023014"/>
    </source>
</evidence>
<dbReference type="PANTHER" id="PTHR33693:SF1">
    <property type="entry name" value="TYPE-4 URACIL-DNA GLYCOSYLASE"/>
    <property type="match status" value="1"/>
</dbReference>
<evidence type="ECO:0000256" key="2">
    <source>
        <dbReference type="ARBA" id="ARBA00006521"/>
    </source>
</evidence>
<evidence type="ECO:0000256" key="9">
    <source>
        <dbReference type="ARBA" id="ARBA00023004"/>
    </source>
</evidence>
<dbReference type="InterPro" id="IPR005122">
    <property type="entry name" value="Uracil-DNA_glycosylase-like"/>
</dbReference>
<feature type="compositionally biased region" description="Basic and acidic residues" evidence="12">
    <location>
        <begin position="78"/>
        <end position="106"/>
    </location>
</feature>
<protein>
    <recommendedName>
        <fullName evidence="4">Type-4 uracil-DNA glycosylase</fullName>
        <ecNumber evidence="3">3.2.2.27</ecNumber>
    </recommendedName>
</protein>
<evidence type="ECO:0000259" key="13">
    <source>
        <dbReference type="SMART" id="SM00986"/>
    </source>
</evidence>
<evidence type="ECO:0000256" key="3">
    <source>
        <dbReference type="ARBA" id="ARBA00012030"/>
    </source>
</evidence>
<accession>A0ABQ6D895</accession>
<keyword evidence="8" id="KW-0378">Hydrolase</keyword>
<keyword evidence="10" id="KW-0411">Iron-sulfur</keyword>
<proteinExistence type="inferred from homology"/>
<evidence type="ECO:0000256" key="7">
    <source>
        <dbReference type="ARBA" id="ARBA00022763"/>
    </source>
</evidence>
<keyword evidence="5" id="KW-0004">4Fe-4S</keyword>
<sequence>MVDQVQPQRQVAVRGPQESVVHSADPSHISAMASLGPDRSDLIALLDFHAEAGVDIMLDETPHDRFTEADLAPPARETFGDTRRDVPSAPRPELRREPLPSRDATPEPRPAAPRTFGGSASAKPEEAAIDARAKAAETQSLEALEALLRDFEGCGLRFTAKNLVFADGNPAARVMFVGEAPGADEDRVGKPFMGRSGQLLDRMMAAVGLDRTSAYIANIVPWRPPGNRNPTPQEVAICRPFIERQIALVNPAILVCLGAPSTQTLTGTKDGILRARGRFFPYALPDGREIRALATLHPAYLLRQPVQKRLAWRDFRALRAALDATT</sequence>
<gene>
    <name evidence="14" type="ORF">GCM10007884_27890</name>
</gene>
<evidence type="ECO:0000256" key="5">
    <source>
        <dbReference type="ARBA" id="ARBA00022485"/>
    </source>
</evidence>
<feature type="region of interest" description="Disordered" evidence="12">
    <location>
        <begin position="1"/>
        <end position="24"/>
    </location>
</feature>
<comment type="catalytic activity">
    <reaction evidence="1">
        <text>Hydrolyzes single-stranded DNA or mismatched double-stranded DNA and polynucleotides, releasing free uracil.</text>
        <dbReference type="EC" id="3.2.2.27"/>
    </reaction>
</comment>
<dbReference type="Proteomes" id="UP001156881">
    <property type="component" value="Unassembled WGS sequence"/>
</dbReference>
<keyword evidence="15" id="KW-1185">Reference proteome</keyword>
<dbReference type="CDD" id="cd10030">
    <property type="entry name" value="UDG-F4_TTUDGA_SPO1dp_like"/>
    <property type="match status" value="1"/>
</dbReference>
<dbReference type="InterPro" id="IPR005273">
    <property type="entry name" value="Ura-DNA_glyco_family4"/>
</dbReference>
<feature type="region of interest" description="Disordered" evidence="12">
    <location>
        <begin position="66"/>
        <end position="128"/>
    </location>
</feature>
<evidence type="ECO:0000256" key="8">
    <source>
        <dbReference type="ARBA" id="ARBA00022801"/>
    </source>
</evidence>
<dbReference type="EMBL" id="BSPG01000015">
    <property type="protein sequence ID" value="GLS44800.1"/>
    <property type="molecule type" value="Genomic_DNA"/>
</dbReference>
<dbReference type="InterPro" id="IPR051536">
    <property type="entry name" value="UDG_Type-4/5"/>
</dbReference>
<keyword evidence="7" id="KW-0227">DNA damage</keyword>
<keyword evidence="9" id="KW-0408">Iron</keyword>
<evidence type="ECO:0000313" key="15">
    <source>
        <dbReference type="Proteomes" id="UP001156881"/>
    </source>
</evidence>
<dbReference type="InterPro" id="IPR036895">
    <property type="entry name" value="Uracil-DNA_glycosylase-like_sf"/>
</dbReference>
<organism evidence="14 15">
    <name type="scientific">Methylobacterium brachythecii</name>
    <dbReference type="NCBI Taxonomy" id="1176177"/>
    <lineage>
        <taxon>Bacteria</taxon>
        <taxon>Pseudomonadati</taxon>
        <taxon>Pseudomonadota</taxon>
        <taxon>Alphaproteobacteria</taxon>
        <taxon>Hyphomicrobiales</taxon>
        <taxon>Methylobacteriaceae</taxon>
        <taxon>Methylobacterium</taxon>
    </lineage>
</organism>
<evidence type="ECO:0000313" key="14">
    <source>
        <dbReference type="EMBL" id="GLS44800.1"/>
    </source>
</evidence>
<keyword evidence="6" id="KW-0479">Metal-binding</keyword>
<dbReference type="EC" id="3.2.2.27" evidence="3"/>
<evidence type="ECO:0000256" key="1">
    <source>
        <dbReference type="ARBA" id="ARBA00001400"/>
    </source>
</evidence>
<evidence type="ECO:0000256" key="12">
    <source>
        <dbReference type="SAM" id="MobiDB-lite"/>
    </source>
</evidence>
<dbReference type="SMART" id="SM00987">
    <property type="entry name" value="UreE_C"/>
    <property type="match status" value="1"/>
</dbReference>
<dbReference type="NCBIfam" id="TIGR00758">
    <property type="entry name" value="UDG_fam4"/>
    <property type="match status" value="1"/>
</dbReference>
<dbReference type="SMART" id="SM00986">
    <property type="entry name" value="UDG"/>
    <property type="match status" value="1"/>
</dbReference>
<dbReference type="PANTHER" id="PTHR33693">
    <property type="entry name" value="TYPE-5 URACIL-DNA GLYCOSYLASE"/>
    <property type="match status" value="1"/>
</dbReference>
<dbReference type="SUPFAM" id="SSF52141">
    <property type="entry name" value="Uracil-DNA glycosylase-like"/>
    <property type="match status" value="1"/>
</dbReference>
<reference evidence="15" key="1">
    <citation type="journal article" date="2019" name="Int. J. Syst. Evol. Microbiol.">
        <title>The Global Catalogue of Microorganisms (GCM) 10K type strain sequencing project: providing services to taxonomists for standard genome sequencing and annotation.</title>
        <authorList>
            <consortium name="The Broad Institute Genomics Platform"/>
            <consortium name="The Broad Institute Genome Sequencing Center for Infectious Disease"/>
            <person name="Wu L."/>
            <person name="Ma J."/>
        </authorList>
    </citation>
    <scope>NUCLEOTIDE SEQUENCE [LARGE SCALE GENOMIC DNA]</scope>
    <source>
        <strain evidence="15">NBRC 107710</strain>
    </source>
</reference>
<evidence type="ECO:0000256" key="11">
    <source>
        <dbReference type="ARBA" id="ARBA00023204"/>
    </source>
</evidence>
<evidence type="ECO:0000256" key="4">
    <source>
        <dbReference type="ARBA" id="ARBA00019403"/>
    </source>
</evidence>
<dbReference type="Pfam" id="PF03167">
    <property type="entry name" value="UDG"/>
    <property type="match status" value="1"/>
</dbReference>
<feature type="domain" description="Uracil-DNA glycosylase-like" evidence="13">
    <location>
        <begin position="165"/>
        <end position="316"/>
    </location>
</feature>
<comment type="similarity">
    <text evidence="2">Belongs to the uracil-DNA glycosylase (UDG) superfamily. Type 4 (UDGa) family.</text>
</comment>